<keyword evidence="3" id="KW-1185">Reference proteome</keyword>
<proteinExistence type="predicted"/>
<dbReference type="Proteomes" id="UP000053558">
    <property type="component" value="Unassembled WGS sequence"/>
</dbReference>
<comment type="caution">
    <text evidence="2">The sequence shown here is derived from an EMBL/GenBank/DDBJ whole genome shotgun (WGS) entry which is preliminary data.</text>
</comment>
<feature type="region of interest" description="Disordered" evidence="1">
    <location>
        <begin position="476"/>
        <end position="496"/>
    </location>
</feature>
<protein>
    <submittedName>
        <fullName evidence="2">Uncharacterized protein</fullName>
    </submittedName>
</protein>
<dbReference type="EMBL" id="JH711575">
    <property type="protein sequence ID" value="EIW83697.1"/>
    <property type="molecule type" value="Genomic_DNA"/>
</dbReference>
<feature type="compositionally biased region" description="Low complexity" evidence="1">
    <location>
        <begin position="48"/>
        <end position="63"/>
    </location>
</feature>
<accession>A0A5M3MXG9</accession>
<feature type="region of interest" description="Disordered" evidence="1">
    <location>
        <begin position="450"/>
        <end position="469"/>
    </location>
</feature>
<evidence type="ECO:0000313" key="3">
    <source>
        <dbReference type="Proteomes" id="UP000053558"/>
    </source>
</evidence>
<gene>
    <name evidence="2" type="ORF">CONPUDRAFT_163029</name>
</gene>
<feature type="compositionally biased region" description="Polar residues" evidence="1">
    <location>
        <begin position="108"/>
        <end position="122"/>
    </location>
</feature>
<evidence type="ECO:0000313" key="2">
    <source>
        <dbReference type="EMBL" id="EIW83697.1"/>
    </source>
</evidence>
<dbReference type="AlphaFoldDB" id="A0A5M3MXG9"/>
<dbReference type="KEGG" id="cput:CONPUDRAFT_163029"/>
<dbReference type="GeneID" id="19204834"/>
<feature type="region of interest" description="Disordered" evidence="1">
    <location>
        <begin position="1"/>
        <end position="75"/>
    </location>
</feature>
<sequence>MLLPGPRTTYSSPSNVGNKMTSYATADYPADTKGRFDSEVSSTDQLLRRSSLRYPPLSPPSSQLDRRSTVPGSKGHAILQSRSNRITENRWSKLVGLFSRTDPRPTDNRTPNQPHVKSTESQTVRKTEVLPEGNLAGVSGVKFCGVYATEEDRVAAAEGLLRLAMDDALPRLSPLSQVIDDCLSHITDEGGNRVESYDWLEAGLDQSSIFSQEDEDDDADTVVSGDCMELERSPTLINESLSSIKPPRTVKVSHSREYPSWIHLDYDRGAAPPTPRIPDSPCFEFAVPEPKPAETMIPSSNAIDGLLGRIDDKGTYPGLGIDSGDTANASTLRPSFVLPPDTDPLGARLERTEQQFVSSEQSPTSQNVFVAMSTPRIPLVTITEEIYVRRNVSSMVMGHYEGKENLPAPIKGSKKMSRLDEESHTVDDLSSICSPLKSLPSVDYGCYNGTNEEESEFNAEDSTPRPLQVPFSQAQTPLATAASDDDDTPRPLRNVDSSGFSAVLKSTVKSSDEDAVTGGYLDWSWASTEAESTADLQQNTKQDITLTSYGCAMFAAKLFLLLFQFLLAFFLPDFYGQVVGVGLRLQTTLRGNP</sequence>
<dbReference type="RefSeq" id="XP_007765626.1">
    <property type="nucleotide sequence ID" value="XM_007767436.1"/>
</dbReference>
<feature type="compositionally biased region" description="Polar residues" evidence="1">
    <location>
        <begin position="8"/>
        <end position="24"/>
    </location>
</feature>
<feature type="region of interest" description="Disordered" evidence="1">
    <location>
        <begin position="97"/>
        <end position="123"/>
    </location>
</feature>
<organism evidence="2 3">
    <name type="scientific">Coniophora puteana (strain RWD-64-598)</name>
    <name type="common">Brown rot fungus</name>
    <dbReference type="NCBI Taxonomy" id="741705"/>
    <lineage>
        <taxon>Eukaryota</taxon>
        <taxon>Fungi</taxon>
        <taxon>Dikarya</taxon>
        <taxon>Basidiomycota</taxon>
        <taxon>Agaricomycotina</taxon>
        <taxon>Agaricomycetes</taxon>
        <taxon>Agaricomycetidae</taxon>
        <taxon>Boletales</taxon>
        <taxon>Coniophorineae</taxon>
        <taxon>Coniophoraceae</taxon>
        <taxon>Coniophora</taxon>
    </lineage>
</organism>
<name>A0A5M3MXG9_CONPW</name>
<evidence type="ECO:0000256" key="1">
    <source>
        <dbReference type="SAM" id="MobiDB-lite"/>
    </source>
</evidence>
<reference evidence="3" key="1">
    <citation type="journal article" date="2012" name="Science">
        <title>The Paleozoic origin of enzymatic lignin decomposition reconstructed from 31 fungal genomes.</title>
        <authorList>
            <person name="Floudas D."/>
            <person name="Binder M."/>
            <person name="Riley R."/>
            <person name="Barry K."/>
            <person name="Blanchette R.A."/>
            <person name="Henrissat B."/>
            <person name="Martinez A.T."/>
            <person name="Otillar R."/>
            <person name="Spatafora J.W."/>
            <person name="Yadav J.S."/>
            <person name="Aerts A."/>
            <person name="Benoit I."/>
            <person name="Boyd A."/>
            <person name="Carlson A."/>
            <person name="Copeland A."/>
            <person name="Coutinho P.M."/>
            <person name="de Vries R.P."/>
            <person name="Ferreira P."/>
            <person name="Findley K."/>
            <person name="Foster B."/>
            <person name="Gaskell J."/>
            <person name="Glotzer D."/>
            <person name="Gorecki P."/>
            <person name="Heitman J."/>
            <person name="Hesse C."/>
            <person name="Hori C."/>
            <person name="Igarashi K."/>
            <person name="Jurgens J.A."/>
            <person name="Kallen N."/>
            <person name="Kersten P."/>
            <person name="Kohler A."/>
            <person name="Kuees U."/>
            <person name="Kumar T.K.A."/>
            <person name="Kuo A."/>
            <person name="LaButti K."/>
            <person name="Larrondo L.F."/>
            <person name="Lindquist E."/>
            <person name="Ling A."/>
            <person name="Lombard V."/>
            <person name="Lucas S."/>
            <person name="Lundell T."/>
            <person name="Martin R."/>
            <person name="McLaughlin D.J."/>
            <person name="Morgenstern I."/>
            <person name="Morin E."/>
            <person name="Murat C."/>
            <person name="Nagy L.G."/>
            <person name="Nolan M."/>
            <person name="Ohm R.A."/>
            <person name="Patyshakuliyeva A."/>
            <person name="Rokas A."/>
            <person name="Ruiz-Duenas F.J."/>
            <person name="Sabat G."/>
            <person name="Salamov A."/>
            <person name="Samejima M."/>
            <person name="Schmutz J."/>
            <person name="Slot J.C."/>
            <person name="St John F."/>
            <person name="Stenlid J."/>
            <person name="Sun H."/>
            <person name="Sun S."/>
            <person name="Syed K."/>
            <person name="Tsang A."/>
            <person name="Wiebenga A."/>
            <person name="Young D."/>
            <person name="Pisabarro A."/>
            <person name="Eastwood D.C."/>
            <person name="Martin F."/>
            <person name="Cullen D."/>
            <person name="Grigoriev I.V."/>
            <person name="Hibbett D.S."/>
        </authorList>
    </citation>
    <scope>NUCLEOTIDE SEQUENCE [LARGE SCALE GENOMIC DNA]</scope>
    <source>
        <strain evidence="3">RWD-64-598 SS2</strain>
    </source>
</reference>